<protein>
    <recommendedName>
        <fullName evidence="3">Type II toxin-antitoxin system HicA family toxin</fullName>
    </recommendedName>
</protein>
<dbReference type="Proteomes" id="UP001589733">
    <property type="component" value="Unassembled WGS sequence"/>
</dbReference>
<dbReference type="EMBL" id="JBHLYR010000091">
    <property type="protein sequence ID" value="MFB9995418.1"/>
    <property type="molecule type" value="Genomic_DNA"/>
</dbReference>
<reference evidence="1 2" key="1">
    <citation type="submission" date="2024-09" db="EMBL/GenBank/DDBJ databases">
        <authorList>
            <person name="Sun Q."/>
            <person name="Mori K."/>
        </authorList>
    </citation>
    <scope>NUCLEOTIDE SEQUENCE [LARGE SCALE GENOMIC DNA]</scope>
    <source>
        <strain evidence="1 2">JCM 13503</strain>
    </source>
</reference>
<organism evidence="1 2">
    <name type="scientific">Deinococcus oregonensis</name>
    <dbReference type="NCBI Taxonomy" id="1805970"/>
    <lineage>
        <taxon>Bacteria</taxon>
        <taxon>Thermotogati</taxon>
        <taxon>Deinococcota</taxon>
        <taxon>Deinococci</taxon>
        <taxon>Deinococcales</taxon>
        <taxon>Deinococcaceae</taxon>
        <taxon>Deinococcus</taxon>
    </lineage>
</organism>
<proteinExistence type="predicted"/>
<evidence type="ECO:0000313" key="1">
    <source>
        <dbReference type="EMBL" id="MFB9995418.1"/>
    </source>
</evidence>
<accession>A0ABV6B6L9</accession>
<dbReference type="RefSeq" id="WP_380017335.1">
    <property type="nucleotide sequence ID" value="NZ_JBHLYR010000091.1"/>
</dbReference>
<evidence type="ECO:0008006" key="3">
    <source>
        <dbReference type="Google" id="ProtNLM"/>
    </source>
</evidence>
<comment type="caution">
    <text evidence="1">The sequence shown here is derived from an EMBL/GenBank/DDBJ whole genome shotgun (WGS) entry which is preliminary data.</text>
</comment>
<gene>
    <name evidence="1" type="ORF">ACFFLM_26100</name>
</gene>
<keyword evidence="2" id="KW-1185">Reference proteome</keyword>
<name>A0ABV6B6L9_9DEIO</name>
<sequence length="87" mass="9917">MTPVQVALSEALTSLPSRSRPTITTLQHQGVEVTCWSGGKQWILRGQLKAHMHQTLPTPMRTGHSVDNLWRRMKPVIEDRNHSLPKR</sequence>
<evidence type="ECO:0000313" key="2">
    <source>
        <dbReference type="Proteomes" id="UP001589733"/>
    </source>
</evidence>